<organism evidence="3 4">
    <name type="scientific">Acidithiobacillus ferrooxidans</name>
    <name type="common">Thiobacillus ferrooxidans</name>
    <dbReference type="NCBI Taxonomy" id="920"/>
    <lineage>
        <taxon>Bacteria</taxon>
        <taxon>Pseudomonadati</taxon>
        <taxon>Pseudomonadota</taxon>
        <taxon>Acidithiobacillia</taxon>
        <taxon>Acidithiobacillales</taxon>
        <taxon>Acidithiobacillaceae</taxon>
        <taxon>Acidithiobacillus</taxon>
    </lineage>
</organism>
<dbReference type="RefSeq" id="WP_064217802.1">
    <property type="nucleotide sequence ID" value="NZ_LVXZ01000012.1"/>
</dbReference>
<sequence length="360" mass="39962">MFIDELAKIQDRKFSDIHLHEGEPARWRTGAGEIETIDGLSPITKSDFESILTQADQTSMEQGDAATAGEVLKKDQGQTDFASTINGVRYRVSMYWHSTRKLGIAMRKIEEHIPDLSTLGLPDRIYDIIDRKAGLVLVTGETNSGKSTTLAAIVKHLAQKKIHIVTIEDPVEYKHKSVEGGALITQREVGLTRDTQSFDGALRSALREDPDVILVGEIRDSISAEIAMKAADTGHLVLASLHTRSAPRTVERLRNMFPKEQENAVLQQFSDACIMVLCQALLPSADRTKRVLAYEIMTNNQAIANNIANNKINQILRDMEDARKEGMTTLNKCLESLVMSGEITPETARHASYLPKELKV</sequence>
<evidence type="ECO:0000313" key="4">
    <source>
        <dbReference type="Proteomes" id="UP000078302"/>
    </source>
</evidence>
<dbReference type="InterPro" id="IPR006321">
    <property type="entry name" value="PilT/PilU"/>
</dbReference>
<comment type="caution">
    <text evidence="3">The sequence shown here is derived from an EMBL/GenBank/DDBJ whole genome shotgun (WGS) entry which is preliminary data.</text>
</comment>
<evidence type="ECO:0000256" key="1">
    <source>
        <dbReference type="ARBA" id="ARBA00006611"/>
    </source>
</evidence>
<dbReference type="InterPro" id="IPR050921">
    <property type="entry name" value="T4SS_GSP_E_ATPase"/>
</dbReference>
<dbReference type="SMART" id="SM00382">
    <property type="entry name" value="AAA"/>
    <property type="match status" value="1"/>
</dbReference>
<dbReference type="EMBL" id="LVXZ01000012">
    <property type="protein sequence ID" value="OAP93301.1"/>
    <property type="molecule type" value="Genomic_DNA"/>
</dbReference>
<evidence type="ECO:0000313" key="3">
    <source>
        <dbReference type="EMBL" id="OAP93301.1"/>
    </source>
</evidence>
<protein>
    <recommendedName>
        <fullName evidence="2">Bacterial type II secretion system protein E domain-containing protein</fullName>
    </recommendedName>
</protein>
<dbReference type="NCBIfam" id="TIGR01420">
    <property type="entry name" value="pilT_fam"/>
    <property type="match status" value="1"/>
</dbReference>
<dbReference type="Proteomes" id="UP000078302">
    <property type="component" value="Unassembled WGS sequence"/>
</dbReference>
<dbReference type="Pfam" id="PF00437">
    <property type="entry name" value="T2SSE"/>
    <property type="match status" value="1"/>
</dbReference>
<dbReference type="PROSITE" id="PS00662">
    <property type="entry name" value="T2SP_E"/>
    <property type="match status" value="1"/>
</dbReference>
<dbReference type="Gene3D" id="3.30.450.90">
    <property type="match status" value="1"/>
</dbReference>
<evidence type="ECO:0000259" key="2">
    <source>
        <dbReference type="PROSITE" id="PS00662"/>
    </source>
</evidence>
<dbReference type="PANTHER" id="PTHR30486:SF6">
    <property type="entry name" value="TYPE IV PILUS RETRACTATION ATPASE PILT"/>
    <property type="match status" value="1"/>
</dbReference>
<dbReference type="InterPro" id="IPR003593">
    <property type="entry name" value="AAA+_ATPase"/>
</dbReference>
<reference evidence="3 4" key="1">
    <citation type="submission" date="2016-04" db="EMBL/GenBank/DDBJ databases">
        <title>Acidithiobacillus ferrooxidans genome sequencing and assembly.</title>
        <authorList>
            <person name="Zhou Z."/>
        </authorList>
    </citation>
    <scope>NUCLEOTIDE SEQUENCE [LARGE SCALE GENOMIC DNA]</scope>
    <source>
        <strain evidence="3 4">BY0502</strain>
    </source>
</reference>
<gene>
    <name evidence="3" type="ORF">A4H96_00745</name>
</gene>
<accession>A0A179BQ93</accession>
<name>A0A179BQ93_ACIFR</name>
<dbReference type="GO" id="GO:0016887">
    <property type="term" value="F:ATP hydrolysis activity"/>
    <property type="evidence" value="ECO:0007669"/>
    <property type="project" value="InterPro"/>
</dbReference>
<dbReference type="GO" id="GO:0005524">
    <property type="term" value="F:ATP binding"/>
    <property type="evidence" value="ECO:0007669"/>
    <property type="project" value="InterPro"/>
</dbReference>
<keyword evidence="4" id="KW-1185">Reference proteome</keyword>
<dbReference type="InterPro" id="IPR001482">
    <property type="entry name" value="T2SS/T4SS_dom"/>
</dbReference>
<dbReference type="PANTHER" id="PTHR30486">
    <property type="entry name" value="TWITCHING MOTILITY PROTEIN PILT"/>
    <property type="match status" value="1"/>
</dbReference>
<dbReference type="AlphaFoldDB" id="A0A179BQ93"/>
<feature type="domain" description="Bacterial type II secretion system protein E" evidence="2">
    <location>
        <begin position="206"/>
        <end position="220"/>
    </location>
</feature>
<dbReference type="Gene3D" id="3.40.50.300">
    <property type="entry name" value="P-loop containing nucleotide triphosphate hydrolases"/>
    <property type="match status" value="1"/>
</dbReference>
<proteinExistence type="inferred from homology"/>
<dbReference type="SUPFAM" id="SSF52540">
    <property type="entry name" value="P-loop containing nucleoside triphosphate hydrolases"/>
    <property type="match status" value="1"/>
</dbReference>
<comment type="similarity">
    <text evidence="1">Belongs to the GSP E family.</text>
</comment>
<dbReference type="InterPro" id="IPR027417">
    <property type="entry name" value="P-loop_NTPase"/>
</dbReference>
<dbReference type="OrthoDB" id="6189814at2"/>